<keyword evidence="2" id="KW-1185">Reference proteome</keyword>
<evidence type="ECO:0000313" key="2">
    <source>
        <dbReference type="Proteomes" id="UP001299546"/>
    </source>
</evidence>
<dbReference type="Proteomes" id="UP001299546">
    <property type="component" value="Unassembled WGS sequence"/>
</dbReference>
<protein>
    <submittedName>
        <fullName evidence="1">Uncharacterized protein</fullName>
    </submittedName>
</protein>
<dbReference type="EMBL" id="JAJCIS010000002">
    <property type="protein sequence ID" value="MCB7387013.1"/>
    <property type="molecule type" value="Genomic_DNA"/>
</dbReference>
<name>A0ABS8DF20_9FIRM</name>
<dbReference type="RefSeq" id="WP_066735883.1">
    <property type="nucleotide sequence ID" value="NZ_JAJCIQ010000002.1"/>
</dbReference>
<organism evidence="1 2">
    <name type="scientific">Bariatricus massiliensis</name>
    <dbReference type="NCBI Taxonomy" id="1745713"/>
    <lineage>
        <taxon>Bacteria</taxon>
        <taxon>Bacillati</taxon>
        <taxon>Bacillota</taxon>
        <taxon>Clostridia</taxon>
        <taxon>Lachnospirales</taxon>
        <taxon>Lachnospiraceae</taxon>
        <taxon>Bariatricus</taxon>
    </lineage>
</organism>
<evidence type="ECO:0000313" key="1">
    <source>
        <dbReference type="EMBL" id="MCB7387013.1"/>
    </source>
</evidence>
<gene>
    <name evidence="1" type="ORF">LIZ65_06895</name>
</gene>
<accession>A0ABS8DF20</accession>
<reference evidence="1 2" key="1">
    <citation type="submission" date="2021-10" db="EMBL/GenBank/DDBJ databases">
        <title>Collection of gut derived symbiotic bacterial strains cultured from healthy donors.</title>
        <authorList>
            <person name="Lin H."/>
            <person name="Littmann E."/>
            <person name="Kohout C."/>
            <person name="Pamer E.G."/>
        </authorList>
    </citation>
    <scope>NUCLEOTIDE SEQUENCE [LARGE SCALE GENOMIC DNA]</scope>
    <source>
        <strain evidence="1 2">DFI.1.165</strain>
    </source>
</reference>
<proteinExistence type="predicted"/>
<sequence length="818" mass="85936">MAIKASNQITIIDIDDVGRLGVYLTSSLPLSAIYDPNTDTYAPSWAATNLKVTPVLYLNDKALSLTAPGVSISWKRREGADSEGNLTAGESVAGGILTVSQNKLSTVSSRLLSYLCYVTYTDPDTDVTVNAQSVLSYSLLQNANELHYISIDGGNVFLYDSAGNLTGDSQLTLTANPVNVTISQWQYRKADGAFEAYPATSDNATVSGNTLHIKPSHAVFFHDTAVIRVLTDDVDVYDTVTITKLRDGAHAVAGALTNDAHTLYANSSGTVSSYAGAASTLAIYENGSDITNTFTVTTTPSSGITGTQSSDKKTYTVTGMTVDNGYVDFTAVRSGYASITKCFVLTRVKAGTNGAAARTYFIETDTLVLNKNVNNVFTPSKVTFQSFYRDGTSAARSAYSGRFKIEESTDGSAYTVKYISTANEASKEYTPSAANIAAIRCTLYAAGGTTTALDTQTVLITSDGRTGAAGAGGSSVIVGNESQVIPCSSAGNALSATDIVIPFAGYKGTVKVPCSVAVGALPTGMTVKSNTGSTTAADGSLVLTVASGASLGSADTMSGTVDLTFTCNGTTVVKKFTWTKSKAAVNGTNGVNAVLFQITSPAGNIIFNSSNNVSLETVMYSGTSTVTPSSFVWKKYASGSWASISGQTASKLTVTPDMVDGYASFSCTAVYGGKSYTAYATVIDKQDNYAVECISTMGLQIKNGQGYGVIYYRLFQGGTEVDALKSTNFLTAAPANPANGDFYYAVNRTAKTVTLKKYNGTTWADAAASDLPKETYHTYRLDKNSLPLDGGEVWKTGKAIYIDGSDIDEKCTFVVEVE</sequence>
<comment type="caution">
    <text evidence="1">The sequence shown here is derived from an EMBL/GenBank/DDBJ whole genome shotgun (WGS) entry which is preliminary data.</text>
</comment>